<accession>A0A368MYM4</accession>
<evidence type="ECO:0000313" key="2">
    <source>
        <dbReference type="EMBL" id="RCU42371.1"/>
    </source>
</evidence>
<dbReference type="EMBL" id="QPIE01000007">
    <property type="protein sequence ID" value="RCU42371.1"/>
    <property type="molecule type" value="Genomic_DNA"/>
</dbReference>
<keyword evidence="1" id="KW-0472">Membrane</keyword>
<proteinExistence type="predicted"/>
<name>A0A368MYM4_9FLAO</name>
<comment type="caution">
    <text evidence="2">The sequence shown here is derived from an EMBL/GenBank/DDBJ whole genome shotgun (WGS) entry which is preliminary data.</text>
</comment>
<organism evidence="2 3">
    <name type="scientific">Chryseobacterium lacus</name>
    <dbReference type="NCBI Taxonomy" id="2058346"/>
    <lineage>
        <taxon>Bacteria</taxon>
        <taxon>Pseudomonadati</taxon>
        <taxon>Bacteroidota</taxon>
        <taxon>Flavobacteriia</taxon>
        <taxon>Flavobacteriales</taxon>
        <taxon>Weeksellaceae</taxon>
        <taxon>Chryseobacterium group</taxon>
        <taxon>Chryseobacterium</taxon>
    </lineage>
</organism>
<reference evidence="2 3" key="1">
    <citation type="submission" date="2018-07" db="EMBL/GenBank/DDBJ databases">
        <title>Chryseobacterium lacus sp. nov., isolated from lake water.</title>
        <authorList>
            <person name="Li C.-M."/>
        </authorList>
    </citation>
    <scope>NUCLEOTIDE SEQUENCE [LARGE SCALE GENOMIC DNA]</scope>
    <source>
        <strain evidence="2 3">YLOS41</strain>
    </source>
</reference>
<keyword evidence="3" id="KW-1185">Reference proteome</keyword>
<evidence type="ECO:0000256" key="1">
    <source>
        <dbReference type="SAM" id="Phobius"/>
    </source>
</evidence>
<dbReference type="AlphaFoldDB" id="A0A368MYM4"/>
<protein>
    <submittedName>
        <fullName evidence="2">DUF4230 domain-containing protein</fullName>
    </submittedName>
</protein>
<feature type="transmembrane region" description="Helical" evidence="1">
    <location>
        <begin position="7"/>
        <end position="24"/>
    </location>
</feature>
<evidence type="ECO:0000313" key="3">
    <source>
        <dbReference type="Proteomes" id="UP000252172"/>
    </source>
</evidence>
<dbReference type="Pfam" id="PF14014">
    <property type="entry name" value="DUF4230"/>
    <property type="match status" value="1"/>
</dbReference>
<keyword evidence="1" id="KW-1133">Transmembrane helix</keyword>
<sequence length="201" mass="23132">MKNRNTIAGLIIGIVLMLLLFWAFKKCSSPDEPSVRNDYYILKNQITRMNKMVVVEQDFSTLQKTKLAYEIFGKQVSENEILTLTQTNAQVTYDLNKMVLEVDSVNRKLIIQELPSPEIRIMPSVEIQSMDDSFLNRIKEDQIKKVTASAKADAQKRVNRAQLQQQGREQLMQNLNTIFVLAKALDYTIEDNTKMIDVSKL</sequence>
<dbReference type="InterPro" id="IPR025324">
    <property type="entry name" value="DUF4230"/>
</dbReference>
<dbReference type="OrthoDB" id="5700441at2"/>
<gene>
    <name evidence="2" type="ORF">DQ356_09900</name>
</gene>
<keyword evidence="1" id="KW-0812">Transmembrane</keyword>
<dbReference type="Proteomes" id="UP000252172">
    <property type="component" value="Unassembled WGS sequence"/>
</dbReference>